<evidence type="ECO:0000256" key="1">
    <source>
        <dbReference type="SAM" id="MobiDB-lite"/>
    </source>
</evidence>
<evidence type="ECO:0000313" key="2">
    <source>
        <dbReference type="EnsemblPlants" id="AET4Gv20783600.1"/>
    </source>
</evidence>
<keyword evidence="3" id="KW-1185">Reference proteome</keyword>
<protein>
    <submittedName>
        <fullName evidence="2">Uncharacterized protein</fullName>
    </submittedName>
</protein>
<proteinExistence type="predicted"/>
<reference evidence="3" key="2">
    <citation type="journal article" date="2017" name="Nat. Plants">
        <title>The Aegilops tauschii genome reveals multiple impacts of transposons.</title>
        <authorList>
            <person name="Zhao G."/>
            <person name="Zou C."/>
            <person name="Li K."/>
            <person name="Wang K."/>
            <person name="Li T."/>
            <person name="Gao L."/>
            <person name="Zhang X."/>
            <person name="Wang H."/>
            <person name="Yang Z."/>
            <person name="Liu X."/>
            <person name="Jiang W."/>
            <person name="Mao L."/>
            <person name="Kong X."/>
            <person name="Jiao Y."/>
            <person name="Jia J."/>
        </authorList>
    </citation>
    <scope>NUCLEOTIDE SEQUENCE [LARGE SCALE GENOMIC DNA]</scope>
    <source>
        <strain evidence="3">cv. AL8/78</strain>
    </source>
</reference>
<reference evidence="2" key="5">
    <citation type="journal article" date="2021" name="G3 (Bethesda)">
        <title>Aegilops tauschii genome assembly Aet v5.0 features greater sequence contiguity and improved annotation.</title>
        <authorList>
            <person name="Wang L."/>
            <person name="Zhu T."/>
            <person name="Rodriguez J.C."/>
            <person name="Deal K.R."/>
            <person name="Dubcovsky J."/>
            <person name="McGuire P.E."/>
            <person name="Lux T."/>
            <person name="Spannagl M."/>
            <person name="Mayer K.F.X."/>
            <person name="Baldrich P."/>
            <person name="Meyers B.C."/>
            <person name="Huo N."/>
            <person name="Gu Y.Q."/>
            <person name="Zhou H."/>
            <person name="Devos K.M."/>
            <person name="Bennetzen J.L."/>
            <person name="Unver T."/>
            <person name="Budak H."/>
            <person name="Gulick P.J."/>
            <person name="Galiba G."/>
            <person name="Kalapos B."/>
            <person name="Nelson D.R."/>
            <person name="Li P."/>
            <person name="You F.M."/>
            <person name="Luo M.C."/>
            <person name="Dvorak J."/>
        </authorList>
    </citation>
    <scope>NUCLEOTIDE SEQUENCE [LARGE SCALE GENOMIC DNA]</scope>
    <source>
        <strain evidence="2">cv. AL8/78</strain>
    </source>
</reference>
<dbReference type="EnsemblPlants" id="AET4Gv20783600.1">
    <property type="protein sequence ID" value="AET4Gv20783600.1"/>
    <property type="gene ID" value="AET4Gv20783600"/>
</dbReference>
<feature type="compositionally biased region" description="Polar residues" evidence="1">
    <location>
        <begin position="1"/>
        <end position="24"/>
    </location>
</feature>
<feature type="region of interest" description="Disordered" evidence="1">
    <location>
        <begin position="1"/>
        <end position="46"/>
    </location>
</feature>
<dbReference type="STRING" id="200361.A0A453J3Z3"/>
<dbReference type="InterPro" id="IPR045282">
    <property type="entry name" value="At4g08330-like"/>
</dbReference>
<dbReference type="Proteomes" id="UP000015105">
    <property type="component" value="Chromosome 4D"/>
</dbReference>
<reference evidence="3" key="1">
    <citation type="journal article" date="2014" name="Science">
        <title>Ancient hybridizations among the ancestral genomes of bread wheat.</title>
        <authorList>
            <consortium name="International Wheat Genome Sequencing Consortium,"/>
            <person name="Marcussen T."/>
            <person name="Sandve S.R."/>
            <person name="Heier L."/>
            <person name="Spannagl M."/>
            <person name="Pfeifer M."/>
            <person name="Jakobsen K.S."/>
            <person name="Wulff B.B."/>
            <person name="Steuernagel B."/>
            <person name="Mayer K.F."/>
            <person name="Olsen O.A."/>
        </authorList>
    </citation>
    <scope>NUCLEOTIDE SEQUENCE [LARGE SCALE GENOMIC DNA]</scope>
    <source>
        <strain evidence="3">cv. AL8/78</strain>
    </source>
</reference>
<organism evidence="2 3">
    <name type="scientific">Aegilops tauschii subsp. strangulata</name>
    <name type="common">Goatgrass</name>
    <dbReference type="NCBI Taxonomy" id="200361"/>
    <lineage>
        <taxon>Eukaryota</taxon>
        <taxon>Viridiplantae</taxon>
        <taxon>Streptophyta</taxon>
        <taxon>Embryophyta</taxon>
        <taxon>Tracheophyta</taxon>
        <taxon>Spermatophyta</taxon>
        <taxon>Magnoliopsida</taxon>
        <taxon>Liliopsida</taxon>
        <taxon>Poales</taxon>
        <taxon>Poaceae</taxon>
        <taxon>BOP clade</taxon>
        <taxon>Pooideae</taxon>
        <taxon>Triticodae</taxon>
        <taxon>Triticeae</taxon>
        <taxon>Triticinae</taxon>
        <taxon>Aegilops</taxon>
    </lineage>
</organism>
<dbReference type="AlphaFoldDB" id="A0A453J3Z3"/>
<name>A0A453J3Z3_AEGTS</name>
<reference evidence="2" key="3">
    <citation type="journal article" date="2017" name="Nature">
        <title>Genome sequence of the progenitor of the wheat D genome Aegilops tauschii.</title>
        <authorList>
            <person name="Luo M.C."/>
            <person name="Gu Y.Q."/>
            <person name="Puiu D."/>
            <person name="Wang H."/>
            <person name="Twardziok S.O."/>
            <person name="Deal K.R."/>
            <person name="Huo N."/>
            <person name="Zhu T."/>
            <person name="Wang L."/>
            <person name="Wang Y."/>
            <person name="McGuire P.E."/>
            <person name="Liu S."/>
            <person name="Long H."/>
            <person name="Ramasamy R.K."/>
            <person name="Rodriguez J.C."/>
            <person name="Van S.L."/>
            <person name="Yuan L."/>
            <person name="Wang Z."/>
            <person name="Xia Z."/>
            <person name="Xiao L."/>
            <person name="Anderson O.D."/>
            <person name="Ouyang S."/>
            <person name="Liang Y."/>
            <person name="Zimin A.V."/>
            <person name="Pertea G."/>
            <person name="Qi P."/>
            <person name="Bennetzen J.L."/>
            <person name="Dai X."/>
            <person name="Dawson M.W."/>
            <person name="Muller H.G."/>
            <person name="Kugler K."/>
            <person name="Rivarola-Duarte L."/>
            <person name="Spannagl M."/>
            <person name="Mayer K.F.X."/>
            <person name="Lu F.H."/>
            <person name="Bevan M.W."/>
            <person name="Leroy P."/>
            <person name="Li P."/>
            <person name="You F.M."/>
            <person name="Sun Q."/>
            <person name="Liu Z."/>
            <person name="Lyons E."/>
            <person name="Wicker T."/>
            <person name="Salzberg S.L."/>
            <person name="Devos K.M."/>
            <person name="Dvorak J."/>
        </authorList>
    </citation>
    <scope>NUCLEOTIDE SEQUENCE [LARGE SCALE GENOMIC DNA]</scope>
    <source>
        <strain evidence="2">cv. AL8/78</strain>
    </source>
</reference>
<sequence>SKQSCRAVSSFTPKERTTPPTQIPHTKASKPHGHDRPMAQPPAPATPAAAYGCAACGADLNLSASNLYPAGTYFEAGNKGTLSFSWVVPRRPRYRFK</sequence>
<evidence type="ECO:0000313" key="3">
    <source>
        <dbReference type="Proteomes" id="UP000015105"/>
    </source>
</evidence>
<dbReference type="Gramene" id="AET4Gv20783600.1">
    <property type="protein sequence ID" value="AET4Gv20783600.1"/>
    <property type="gene ID" value="AET4Gv20783600"/>
</dbReference>
<dbReference type="Pfam" id="PF24046">
    <property type="entry name" value="At4g08330"/>
    <property type="match status" value="1"/>
</dbReference>
<accession>A0A453J3Z3</accession>
<reference evidence="2" key="4">
    <citation type="submission" date="2019-03" db="UniProtKB">
        <authorList>
            <consortium name="EnsemblPlants"/>
        </authorList>
    </citation>
    <scope>IDENTIFICATION</scope>
</reference>